<dbReference type="KEGG" id="muo:115461746"/>
<dbReference type="OrthoDB" id="9991853at2759"/>
<dbReference type="PRINTS" id="PR00178">
    <property type="entry name" value="FATTYACIDBP"/>
</dbReference>
<dbReference type="InterPro" id="IPR000463">
    <property type="entry name" value="Fatty_acid-bd"/>
</dbReference>
<feature type="domain" description="Cytosolic fatty-acid binding proteins" evidence="3">
    <location>
        <begin position="5"/>
        <end position="22"/>
    </location>
</feature>
<evidence type="ECO:0000313" key="4">
    <source>
        <dbReference type="Proteomes" id="UP000515156"/>
    </source>
</evidence>
<dbReference type="GeneID" id="115461746"/>
<dbReference type="RefSeq" id="XP_030047649.1">
    <property type="nucleotide sequence ID" value="XM_030191789.1"/>
</dbReference>
<dbReference type="GO" id="GO:0008289">
    <property type="term" value="F:lipid binding"/>
    <property type="evidence" value="ECO:0007669"/>
    <property type="project" value="InterPro"/>
</dbReference>
<evidence type="ECO:0000256" key="2">
    <source>
        <dbReference type="RuleBase" id="RU003696"/>
    </source>
</evidence>
<proteinExistence type="inferred from homology"/>
<evidence type="ECO:0000313" key="5">
    <source>
        <dbReference type="RefSeq" id="XP_030047649.1"/>
    </source>
</evidence>
<evidence type="ECO:0000256" key="1">
    <source>
        <dbReference type="ARBA" id="ARBA00008390"/>
    </source>
</evidence>
<name>A0A6P7XBX3_9AMPH</name>
<protein>
    <submittedName>
        <fullName evidence="5">Fatty acid-binding protein, intestinal-like</fullName>
    </submittedName>
</protein>
<dbReference type="Gene3D" id="2.40.128.20">
    <property type="match status" value="1"/>
</dbReference>
<comment type="similarity">
    <text evidence="1 2">Belongs to the calycin superfamily. Fatty-acid binding protein (FABP) family.</text>
</comment>
<dbReference type="PROSITE" id="PS00214">
    <property type="entry name" value="FABP"/>
    <property type="match status" value="1"/>
</dbReference>
<evidence type="ECO:0000259" key="3">
    <source>
        <dbReference type="PROSITE" id="PS00214"/>
    </source>
</evidence>
<sequence length="112" mass="12969">MSFDGTWKVDRSDNYEKFLEKMGVDEEKRKLAAHDHMKLKIKQNGKQFSVHESSVFRTIEINFTLNELLEYSLADGLELVGDWKLNGAKMEGEFTRQDNKKVLKTTREIVGG</sequence>
<dbReference type="InterPro" id="IPR000566">
    <property type="entry name" value="Lipocln_cytosolic_FA-bd_dom"/>
</dbReference>
<keyword evidence="2" id="KW-0813">Transport</keyword>
<organism evidence="4 5">
    <name type="scientific">Microcaecilia unicolor</name>
    <dbReference type="NCBI Taxonomy" id="1415580"/>
    <lineage>
        <taxon>Eukaryota</taxon>
        <taxon>Metazoa</taxon>
        <taxon>Chordata</taxon>
        <taxon>Craniata</taxon>
        <taxon>Vertebrata</taxon>
        <taxon>Euteleostomi</taxon>
        <taxon>Amphibia</taxon>
        <taxon>Gymnophiona</taxon>
        <taxon>Siphonopidae</taxon>
        <taxon>Microcaecilia</taxon>
    </lineage>
</organism>
<gene>
    <name evidence="5" type="primary">LOC115461746</name>
</gene>
<dbReference type="InterPro" id="IPR031259">
    <property type="entry name" value="ILBP"/>
</dbReference>
<accession>A0A6P7XBX3</accession>
<dbReference type="Proteomes" id="UP000515156">
    <property type="component" value="Chromosome 2"/>
</dbReference>
<dbReference type="AlphaFoldDB" id="A0A6P7XBX3"/>
<dbReference type="FunCoup" id="A0A6P7XBX3">
    <property type="interactions" value="140"/>
</dbReference>
<reference evidence="5" key="1">
    <citation type="submission" date="2025-08" db="UniProtKB">
        <authorList>
            <consortium name="RefSeq"/>
        </authorList>
    </citation>
    <scope>IDENTIFICATION</scope>
</reference>
<dbReference type="SUPFAM" id="SSF50814">
    <property type="entry name" value="Lipocalins"/>
    <property type="match status" value="1"/>
</dbReference>
<dbReference type="InParanoid" id="A0A6P7XBX3"/>
<dbReference type="InterPro" id="IPR012674">
    <property type="entry name" value="Calycin"/>
</dbReference>
<dbReference type="PANTHER" id="PTHR11955">
    <property type="entry name" value="FATTY ACID BINDING PROTEIN"/>
    <property type="match status" value="1"/>
</dbReference>
<keyword evidence="4" id="KW-1185">Reference proteome</keyword>
<dbReference type="Pfam" id="PF00061">
    <property type="entry name" value="Lipocalin"/>
    <property type="match status" value="1"/>
</dbReference>